<proteinExistence type="predicted"/>
<reference evidence="1" key="1">
    <citation type="submission" date="2022-04" db="EMBL/GenBank/DDBJ databases">
        <title>Chromosome-scale genome assembly of Holotrichia oblita Faldermann.</title>
        <authorList>
            <person name="Rongchong L."/>
        </authorList>
    </citation>
    <scope>NUCLEOTIDE SEQUENCE</scope>
    <source>
        <strain evidence="1">81SQS9</strain>
    </source>
</reference>
<sequence>MNWSDDLDFMSAKKLVKQGRRAENASSPEKTELLDNAVDNISNSPPEALLRTRKTGKWADEGGKSAKNRSGTNLIEMERFQTEKAESDEDDIPVIPDIEEFQDELTSSTDTENLKAAGFKSTYKEIDSELIKLDDDQKFGNSKINLSLLTSRLIPEKDCKENDDVWTMDYLFESLMRYVNSKNN</sequence>
<name>A0ACB9TB14_HOLOL</name>
<evidence type="ECO:0000313" key="1">
    <source>
        <dbReference type="EMBL" id="KAI4464010.1"/>
    </source>
</evidence>
<dbReference type="Proteomes" id="UP001056778">
    <property type="component" value="Chromosome 4"/>
</dbReference>
<accession>A0ACB9TB14</accession>
<keyword evidence="2" id="KW-1185">Reference proteome</keyword>
<evidence type="ECO:0000313" key="2">
    <source>
        <dbReference type="Proteomes" id="UP001056778"/>
    </source>
</evidence>
<comment type="caution">
    <text evidence="1">The sequence shown here is derived from an EMBL/GenBank/DDBJ whole genome shotgun (WGS) entry which is preliminary data.</text>
</comment>
<protein>
    <submittedName>
        <fullName evidence="1">Intraflagellar transport protein 43</fullName>
    </submittedName>
</protein>
<gene>
    <name evidence="1" type="ORF">MML48_4g00010514</name>
</gene>
<dbReference type="EMBL" id="CM043018">
    <property type="protein sequence ID" value="KAI4464010.1"/>
    <property type="molecule type" value="Genomic_DNA"/>
</dbReference>
<organism evidence="1 2">
    <name type="scientific">Holotrichia oblita</name>
    <name type="common">Chafer beetle</name>
    <dbReference type="NCBI Taxonomy" id="644536"/>
    <lineage>
        <taxon>Eukaryota</taxon>
        <taxon>Metazoa</taxon>
        <taxon>Ecdysozoa</taxon>
        <taxon>Arthropoda</taxon>
        <taxon>Hexapoda</taxon>
        <taxon>Insecta</taxon>
        <taxon>Pterygota</taxon>
        <taxon>Neoptera</taxon>
        <taxon>Endopterygota</taxon>
        <taxon>Coleoptera</taxon>
        <taxon>Polyphaga</taxon>
        <taxon>Scarabaeiformia</taxon>
        <taxon>Scarabaeidae</taxon>
        <taxon>Melolonthinae</taxon>
        <taxon>Holotrichia</taxon>
    </lineage>
</organism>